<dbReference type="EMBL" id="CAMAPF010000972">
    <property type="protein sequence ID" value="CAH9132721.1"/>
    <property type="molecule type" value="Genomic_DNA"/>
</dbReference>
<keyword evidence="4 10" id="KW-0732">Signal</keyword>
<dbReference type="Pfam" id="PF00560">
    <property type="entry name" value="LRR_1"/>
    <property type="match status" value="3"/>
</dbReference>
<evidence type="ECO:0000256" key="1">
    <source>
        <dbReference type="ARBA" id="ARBA00004167"/>
    </source>
</evidence>
<dbReference type="PROSITE" id="PS51450">
    <property type="entry name" value="LRR"/>
    <property type="match status" value="1"/>
</dbReference>
<dbReference type="PANTHER" id="PTHR47986">
    <property type="entry name" value="OSJNBA0070M12.3 PROTEIN"/>
    <property type="match status" value="1"/>
</dbReference>
<keyword evidence="12" id="KW-1185">Reference proteome</keyword>
<evidence type="ECO:0000256" key="9">
    <source>
        <dbReference type="ARBA" id="ARBA00023180"/>
    </source>
</evidence>
<protein>
    <recommendedName>
        <fullName evidence="13">Leucine-rich repeat-containing N-terminal plant-type domain-containing protein</fullName>
    </recommendedName>
</protein>
<evidence type="ECO:0000256" key="10">
    <source>
        <dbReference type="SAM" id="SignalP"/>
    </source>
</evidence>
<dbReference type="InterPro" id="IPR052422">
    <property type="entry name" value="Auxin_Ser/Thr_Kinase"/>
</dbReference>
<keyword evidence="6" id="KW-1133">Transmembrane helix</keyword>
<dbReference type="InterPro" id="IPR001611">
    <property type="entry name" value="Leu-rich_rpt"/>
</dbReference>
<keyword evidence="9" id="KW-0325">Glycoprotein</keyword>
<dbReference type="AlphaFoldDB" id="A0AAV0FBE0"/>
<keyword evidence="3" id="KW-0812">Transmembrane</keyword>
<reference evidence="11" key="1">
    <citation type="submission" date="2022-07" db="EMBL/GenBank/DDBJ databases">
        <authorList>
            <person name="Macas J."/>
            <person name="Novak P."/>
            <person name="Neumann P."/>
        </authorList>
    </citation>
    <scope>NUCLEOTIDE SEQUENCE</scope>
</reference>
<dbReference type="InterPro" id="IPR032675">
    <property type="entry name" value="LRR_dom_sf"/>
</dbReference>
<comment type="subcellular location">
    <subcellularLocation>
        <location evidence="1">Membrane</location>
        <topology evidence="1">Single-pass membrane protein</topology>
    </subcellularLocation>
</comment>
<name>A0AAV0FBE0_9ASTE</name>
<evidence type="ECO:0000313" key="11">
    <source>
        <dbReference type="EMBL" id="CAH9132721.1"/>
    </source>
</evidence>
<dbReference type="GO" id="GO:0016020">
    <property type="term" value="C:membrane"/>
    <property type="evidence" value="ECO:0007669"/>
    <property type="project" value="UniProtKB-SubCell"/>
</dbReference>
<keyword evidence="8" id="KW-0675">Receptor</keyword>
<organism evidence="11 12">
    <name type="scientific">Cuscuta epithymum</name>
    <dbReference type="NCBI Taxonomy" id="186058"/>
    <lineage>
        <taxon>Eukaryota</taxon>
        <taxon>Viridiplantae</taxon>
        <taxon>Streptophyta</taxon>
        <taxon>Embryophyta</taxon>
        <taxon>Tracheophyta</taxon>
        <taxon>Spermatophyta</taxon>
        <taxon>Magnoliopsida</taxon>
        <taxon>eudicotyledons</taxon>
        <taxon>Gunneridae</taxon>
        <taxon>Pentapetalae</taxon>
        <taxon>asterids</taxon>
        <taxon>lamiids</taxon>
        <taxon>Solanales</taxon>
        <taxon>Convolvulaceae</taxon>
        <taxon>Cuscuteae</taxon>
        <taxon>Cuscuta</taxon>
        <taxon>Cuscuta subgen. Cuscuta</taxon>
    </lineage>
</organism>
<evidence type="ECO:0000256" key="8">
    <source>
        <dbReference type="ARBA" id="ARBA00023170"/>
    </source>
</evidence>
<keyword evidence="2" id="KW-0433">Leucine-rich repeat</keyword>
<dbReference type="SUPFAM" id="SSF52058">
    <property type="entry name" value="L domain-like"/>
    <property type="match status" value="1"/>
</dbReference>
<dbReference type="PANTHER" id="PTHR47986:SF34">
    <property type="entry name" value="RECEPTOR-LIKE KINASE TMK2"/>
    <property type="match status" value="1"/>
</dbReference>
<feature type="chain" id="PRO_5044021221" description="Leucine-rich repeat-containing N-terminal plant-type domain-containing protein" evidence="10">
    <location>
        <begin position="30"/>
        <end position="343"/>
    </location>
</feature>
<dbReference type="Proteomes" id="UP001152523">
    <property type="component" value="Unassembled WGS sequence"/>
</dbReference>
<evidence type="ECO:0000256" key="4">
    <source>
        <dbReference type="ARBA" id="ARBA00022729"/>
    </source>
</evidence>
<evidence type="ECO:0000256" key="5">
    <source>
        <dbReference type="ARBA" id="ARBA00022737"/>
    </source>
</evidence>
<evidence type="ECO:0000256" key="2">
    <source>
        <dbReference type="ARBA" id="ARBA00022614"/>
    </source>
</evidence>
<accession>A0AAV0FBE0</accession>
<evidence type="ECO:0000256" key="7">
    <source>
        <dbReference type="ARBA" id="ARBA00023136"/>
    </source>
</evidence>
<dbReference type="Gene3D" id="3.80.10.10">
    <property type="entry name" value="Ribonuclease Inhibitor"/>
    <property type="match status" value="1"/>
</dbReference>
<evidence type="ECO:0008006" key="13">
    <source>
        <dbReference type="Google" id="ProtNLM"/>
    </source>
</evidence>
<keyword evidence="5" id="KW-0677">Repeat</keyword>
<proteinExistence type="predicted"/>
<evidence type="ECO:0000313" key="12">
    <source>
        <dbReference type="Proteomes" id="UP001152523"/>
    </source>
</evidence>
<evidence type="ECO:0000256" key="6">
    <source>
        <dbReference type="ARBA" id="ARBA00022989"/>
    </source>
</evidence>
<gene>
    <name evidence="11" type="ORF">CEPIT_LOCUS32397</name>
</gene>
<feature type="signal peptide" evidence="10">
    <location>
        <begin position="1"/>
        <end position="29"/>
    </location>
</feature>
<comment type="caution">
    <text evidence="11">The sequence shown here is derived from an EMBL/GenBank/DDBJ whole genome shotgun (WGS) entry which is preliminary data.</text>
</comment>
<sequence length="343" mass="36871">MGMKKCGASRPIFIRWLAAFAVTAAVAAALPSPDSDVIDDLKRSLHVNDTYWNPTSERCEWPGILCDSTNSFVVHVDIPMYGFAGTLPENLGKLTGLITFDASGNNITGAIPAFNGSVQLSTLSLDRNRFTSIPDALFHSKPQLSFVSLDYNLLLPPWELPEALANCSQLGYFSAINCNIRGPFPAFFKQNSQLSVLRLAGNNLSGQLPFDLPVSLTTLSLGHQGGALSGSISGIQKLTNLIHLCLDGNTFSGEIPDLSHLIKLKEFVVSHNHLTGPVPESISAIESSLTQVNLSNNHLSGVIPQTLAEFALSGKLDVSNNNQLNGTIPSNLPNFPQPCDNVY</sequence>
<evidence type="ECO:0000256" key="3">
    <source>
        <dbReference type="ARBA" id="ARBA00022692"/>
    </source>
</evidence>
<keyword evidence="7" id="KW-0472">Membrane</keyword>